<dbReference type="PRINTS" id="PR00469">
    <property type="entry name" value="PNDRDTASEII"/>
</dbReference>
<dbReference type="GO" id="GO:0050661">
    <property type="term" value="F:NADP binding"/>
    <property type="evidence" value="ECO:0007669"/>
    <property type="project" value="UniProtKB-UniRule"/>
</dbReference>
<gene>
    <name evidence="7" type="ORF">CPBP_00623</name>
</gene>
<dbReference type="KEGG" id="pbal:CPBP_00623"/>
<accession>A0A7L9RTG1</accession>
<evidence type="ECO:0000256" key="3">
    <source>
        <dbReference type="ARBA" id="ARBA00022857"/>
    </source>
</evidence>
<dbReference type="InterPro" id="IPR023753">
    <property type="entry name" value="FAD/NAD-binding_dom"/>
</dbReference>
<evidence type="ECO:0000256" key="5">
    <source>
        <dbReference type="HAMAP-Rule" id="MF_01685"/>
    </source>
</evidence>
<evidence type="ECO:0000259" key="6">
    <source>
        <dbReference type="Pfam" id="PF07992"/>
    </source>
</evidence>
<evidence type="ECO:0000256" key="1">
    <source>
        <dbReference type="ARBA" id="ARBA00022630"/>
    </source>
</evidence>
<keyword evidence="2 5" id="KW-0274">FAD</keyword>
<evidence type="ECO:0000256" key="4">
    <source>
        <dbReference type="ARBA" id="ARBA00023002"/>
    </source>
</evidence>
<comment type="caution">
    <text evidence="5">Lacks conserved residue(s) required for the propagation of feature annotation.</text>
</comment>
<dbReference type="HAMAP" id="MF_01685">
    <property type="entry name" value="FENR2"/>
    <property type="match status" value="1"/>
</dbReference>
<feature type="binding site" evidence="5">
    <location>
        <position position="41"/>
    </location>
    <ligand>
        <name>FAD</name>
        <dbReference type="ChEBI" id="CHEBI:57692"/>
    </ligand>
</feature>
<comment type="catalytic activity">
    <reaction evidence="5">
        <text>2 reduced [2Fe-2S]-[ferredoxin] + NADP(+) + H(+) = 2 oxidized [2Fe-2S]-[ferredoxin] + NADPH</text>
        <dbReference type="Rhea" id="RHEA:20125"/>
        <dbReference type="Rhea" id="RHEA-COMP:10000"/>
        <dbReference type="Rhea" id="RHEA-COMP:10001"/>
        <dbReference type="ChEBI" id="CHEBI:15378"/>
        <dbReference type="ChEBI" id="CHEBI:33737"/>
        <dbReference type="ChEBI" id="CHEBI:33738"/>
        <dbReference type="ChEBI" id="CHEBI:57783"/>
        <dbReference type="ChEBI" id="CHEBI:58349"/>
        <dbReference type="EC" id="1.18.1.2"/>
    </reaction>
</comment>
<comment type="cofactor">
    <cofactor evidence="5">
        <name>FAD</name>
        <dbReference type="ChEBI" id="CHEBI:57692"/>
    </cofactor>
    <text evidence="5">Binds 1 FAD per subunit.</text>
</comment>
<keyword evidence="3 5" id="KW-0521">NADP</keyword>
<feature type="binding site" evidence="5">
    <location>
        <position position="120"/>
    </location>
    <ligand>
        <name>FAD</name>
        <dbReference type="ChEBI" id="CHEBI:57692"/>
    </ligand>
</feature>
<keyword evidence="4 5" id="KW-0560">Oxidoreductase</keyword>
<dbReference type="RefSeq" id="WP_350332611.1">
    <property type="nucleotide sequence ID" value="NZ_CP054719.1"/>
</dbReference>
<feature type="binding site" evidence="5">
    <location>
        <position position="33"/>
    </location>
    <ligand>
        <name>FAD</name>
        <dbReference type="ChEBI" id="CHEBI:57692"/>
    </ligand>
</feature>
<dbReference type="AlphaFoldDB" id="A0A7L9RTG1"/>
<dbReference type="InterPro" id="IPR050097">
    <property type="entry name" value="Ferredoxin-NADP_redctase_2"/>
</dbReference>
<dbReference type="EC" id="1.18.1.2" evidence="5"/>
<dbReference type="InterPro" id="IPR022890">
    <property type="entry name" value="Fd--NADP_Rdtase_type_2"/>
</dbReference>
<dbReference type="GO" id="GO:0050660">
    <property type="term" value="F:flavin adenine dinucleotide binding"/>
    <property type="evidence" value="ECO:0007669"/>
    <property type="project" value="UniProtKB-UniRule"/>
</dbReference>
<sequence>MIHTDVVIIGAGPAGLFSIFQCGMMGLKTHVVDALDFIGGQCTALYPEKPIYDIPAYPAVSAEGLIEQLRLQAEPFNPVYHLSQSVVSIEPIDTQWQVTTNKGTVIQAKGIIIAAGAGAFGPNRPPLDDIQSFEGTSVFYAVHQRQRFAGKHIVIAGGGDSAVDWAISLSEIAASISMVHRRANFRAAPESVSRMNALVDEGKITLVTPYQLSGLKGDNGQLTDVIVETLDGQLKTLTADVLLPFFGLQMDLGPLADWGLNIDNKHITVAPHTMETNLSGIFAVGDISTYPGKLKLILCGFSEVAMAAHTLRSRLFPETVFHFEYSTTKGIPPL</sequence>
<reference evidence="7 8" key="1">
    <citation type="submission" date="2020-06" db="EMBL/GenBank/DDBJ databases">
        <title>The endosymbiont of the kinetoplastid Bodo saltans is a Paracaedibacter-like alpha-proteobacterium possessing a putative toxin-antitoxin system.</title>
        <authorList>
            <person name="Midha S."/>
            <person name="Rigden D.J."/>
            <person name="Siozios S."/>
            <person name="Hurst G.D.D."/>
            <person name="Jackson A.P."/>
        </authorList>
    </citation>
    <scope>NUCLEOTIDE SEQUENCE [LARGE SCALE GENOMIC DNA]</scope>
    <source>
        <strain evidence="7">Lake Konstanz</strain>
    </source>
</reference>
<evidence type="ECO:0000256" key="2">
    <source>
        <dbReference type="ARBA" id="ARBA00022827"/>
    </source>
</evidence>
<comment type="similarity">
    <text evidence="5">Belongs to the ferredoxin--NADP reductase type 2 family.</text>
</comment>
<name>A0A7L9RTG1_9PROT</name>
<protein>
    <recommendedName>
        <fullName evidence="5">Ferredoxin--NADP reductase</fullName>
        <shortName evidence="5">FNR</shortName>
        <shortName evidence="5">Fd-NADP(+) reductase</shortName>
        <ecNumber evidence="5">1.18.1.2</ecNumber>
    </recommendedName>
</protein>
<feature type="binding site" evidence="5">
    <location>
        <position position="86"/>
    </location>
    <ligand>
        <name>FAD</name>
        <dbReference type="ChEBI" id="CHEBI:57692"/>
    </ligand>
</feature>
<dbReference type="PANTHER" id="PTHR48105">
    <property type="entry name" value="THIOREDOXIN REDUCTASE 1-RELATED-RELATED"/>
    <property type="match status" value="1"/>
</dbReference>
<dbReference type="Gene3D" id="3.50.50.60">
    <property type="entry name" value="FAD/NAD(P)-binding domain"/>
    <property type="match status" value="2"/>
</dbReference>
<feature type="binding site" evidence="5">
    <location>
        <position position="327"/>
    </location>
    <ligand>
        <name>FAD</name>
        <dbReference type="ChEBI" id="CHEBI:57692"/>
    </ligand>
</feature>
<organism evidence="7 8">
    <name type="scientific">Candidatus Bodocaedibacter vickermanii</name>
    <dbReference type="NCBI Taxonomy" id="2741701"/>
    <lineage>
        <taxon>Bacteria</taxon>
        <taxon>Pseudomonadati</taxon>
        <taxon>Pseudomonadota</taxon>
        <taxon>Alphaproteobacteria</taxon>
        <taxon>Holosporales</taxon>
        <taxon>Candidatus Paracaedibacteraceae</taxon>
        <taxon>Candidatus Bodocaedibacter</taxon>
    </lineage>
</organism>
<dbReference type="GO" id="GO:0004324">
    <property type="term" value="F:ferredoxin-NADP+ reductase activity"/>
    <property type="evidence" value="ECO:0007669"/>
    <property type="project" value="UniProtKB-UniRule"/>
</dbReference>
<dbReference type="Pfam" id="PF07992">
    <property type="entry name" value="Pyr_redox_2"/>
    <property type="match status" value="1"/>
</dbReference>
<proteinExistence type="inferred from homology"/>
<dbReference type="SUPFAM" id="SSF51905">
    <property type="entry name" value="FAD/NAD(P)-binding domain"/>
    <property type="match status" value="1"/>
</dbReference>
<keyword evidence="1 5" id="KW-0285">Flavoprotein</keyword>
<dbReference type="EMBL" id="CP054719">
    <property type="protein sequence ID" value="QOL19852.1"/>
    <property type="molecule type" value="Genomic_DNA"/>
</dbReference>
<dbReference type="PRINTS" id="PR00368">
    <property type="entry name" value="FADPNR"/>
</dbReference>
<dbReference type="InterPro" id="IPR036188">
    <property type="entry name" value="FAD/NAD-bd_sf"/>
</dbReference>
<feature type="binding site" evidence="5">
    <location>
        <position position="46"/>
    </location>
    <ligand>
        <name>FAD</name>
        <dbReference type="ChEBI" id="CHEBI:57692"/>
    </ligand>
</feature>
<comment type="subunit">
    <text evidence="5">Homodimer.</text>
</comment>
<feature type="binding site" evidence="5">
    <location>
        <position position="286"/>
    </location>
    <ligand>
        <name>FAD</name>
        <dbReference type="ChEBI" id="CHEBI:57692"/>
    </ligand>
</feature>
<evidence type="ECO:0000313" key="7">
    <source>
        <dbReference type="EMBL" id="QOL19852.1"/>
    </source>
</evidence>
<dbReference type="Proteomes" id="UP000594001">
    <property type="component" value="Chromosome"/>
</dbReference>
<feature type="domain" description="FAD/NAD(P)-binding" evidence="6">
    <location>
        <begin position="5"/>
        <end position="291"/>
    </location>
</feature>
<evidence type="ECO:0000313" key="8">
    <source>
        <dbReference type="Proteomes" id="UP000594001"/>
    </source>
</evidence>
<keyword evidence="8" id="KW-1185">Reference proteome</keyword>